<evidence type="ECO:0000256" key="4">
    <source>
        <dbReference type="ARBA" id="ARBA00022827"/>
    </source>
</evidence>
<keyword evidence="3" id="KW-0285">Flavoprotein</keyword>
<evidence type="ECO:0000256" key="2">
    <source>
        <dbReference type="ARBA" id="ARBA00006442"/>
    </source>
</evidence>
<sequence length="444" mass="50861">MENCSHQINPTHTVLIGTGSSVADYLLYLEKQPLVGRITIIGQDWTDLFFLQCLCSLTKLKLKINQIDPGESADQKGVFFVFSKVESIDFNAKKIFCQKGVFQYDSLILVNENRPKALLNHKLKHIKNYHSSCEFSSWIKDVNNVAVIEGNDFPAIAMAERLSFFGIKTYLVCKSNYLAEGFLPGEEACLLAKQLKNNGITVLFGQQIEKYLLDQSGNISGFRLTDGKEYVCTMALHASGHFPEFSYLRDTDFYSGKTFFVDQSCRVTSVKDVYVMGHNLSIEKKVGGDLSKRSFYPDLGAISFFKDKLDVRKRQTNFIHYELMGLTWSIYGDFSTNWGKSSQNFYWEHPNGQISFRLLFDARNFTVISIVTLGIGFKDQFMINAIDKQWKAEELMDKLDRGIYPDQSSSEIFALIFKAFTVEFKEKKKENNSSFMERILEKLF</sequence>
<dbReference type="PANTHER" id="PTHR43429">
    <property type="entry name" value="PYRIDINE NUCLEOTIDE-DISULFIDE OXIDOREDUCTASE DOMAIN-CONTAINING"/>
    <property type="match status" value="1"/>
</dbReference>
<comment type="cofactor">
    <cofactor evidence="1">
        <name>FAD</name>
        <dbReference type="ChEBI" id="CHEBI:57692"/>
    </cofactor>
</comment>
<dbReference type="InterPro" id="IPR050260">
    <property type="entry name" value="FAD-bd_OxRdtase"/>
</dbReference>
<keyword evidence="4" id="KW-0274">FAD</keyword>
<proteinExistence type="inferred from homology"/>
<comment type="similarity">
    <text evidence="2">Belongs to the FAD-dependent oxidoreductase family.</text>
</comment>
<evidence type="ECO:0000256" key="3">
    <source>
        <dbReference type="ARBA" id="ARBA00022630"/>
    </source>
</evidence>
<evidence type="ECO:0000313" key="6">
    <source>
        <dbReference type="EMBL" id="NHE56116.1"/>
    </source>
</evidence>
<evidence type="ECO:0000256" key="1">
    <source>
        <dbReference type="ARBA" id="ARBA00001974"/>
    </source>
</evidence>
<accession>A0ABX0H7C4</accession>
<organism evidence="6 7">
    <name type="scientific">Cyclobacterium plantarum</name>
    <dbReference type="NCBI Taxonomy" id="2716263"/>
    <lineage>
        <taxon>Bacteria</taxon>
        <taxon>Pseudomonadati</taxon>
        <taxon>Bacteroidota</taxon>
        <taxon>Cytophagia</taxon>
        <taxon>Cytophagales</taxon>
        <taxon>Cyclobacteriaceae</taxon>
        <taxon>Cyclobacterium</taxon>
    </lineage>
</organism>
<feature type="domain" description="FAD/NAD(P)-binding" evidence="5">
    <location>
        <begin position="12"/>
        <end position="277"/>
    </location>
</feature>
<reference evidence="6 7" key="1">
    <citation type="submission" date="2020-03" db="EMBL/GenBank/DDBJ databases">
        <title>Cyclobacterium plantarum sp. nov., a marine bacterium isolated from a coastal-marine wetland.</title>
        <authorList>
            <person name="Sanchez-Porro C."/>
            <person name="Ventosa A."/>
            <person name="Amoozegar M."/>
        </authorList>
    </citation>
    <scope>NUCLEOTIDE SEQUENCE [LARGE SCALE GENOMIC DNA]</scope>
    <source>
        <strain evidence="6 7">GBPx2</strain>
    </source>
</reference>
<dbReference type="Pfam" id="PF07992">
    <property type="entry name" value="Pyr_redox_2"/>
    <property type="match status" value="1"/>
</dbReference>
<dbReference type="RefSeq" id="WP_166143681.1">
    <property type="nucleotide sequence ID" value="NZ_JAANYN010000002.1"/>
</dbReference>
<keyword evidence="7" id="KW-1185">Reference proteome</keyword>
<gene>
    <name evidence="6" type="ORF">G9Q97_04730</name>
</gene>
<comment type="caution">
    <text evidence="6">The sequence shown here is derived from an EMBL/GenBank/DDBJ whole genome shotgun (WGS) entry which is preliminary data.</text>
</comment>
<dbReference type="SUPFAM" id="SSF51905">
    <property type="entry name" value="FAD/NAD(P)-binding domain"/>
    <property type="match status" value="1"/>
</dbReference>
<evidence type="ECO:0000313" key="7">
    <source>
        <dbReference type="Proteomes" id="UP000649799"/>
    </source>
</evidence>
<dbReference type="Proteomes" id="UP000649799">
    <property type="component" value="Unassembled WGS sequence"/>
</dbReference>
<dbReference type="EMBL" id="JAANYN010000002">
    <property type="protein sequence ID" value="NHE56116.1"/>
    <property type="molecule type" value="Genomic_DNA"/>
</dbReference>
<dbReference type="InterPro" id="IPR023753">
    <property type="entry name" value="FAD/NAD-binding_dom"/>
</dbReference>
<dbReference type="Gene3D" id="3.50.50.60">
    <property type="entry name" value="FAD/NAD(P)-binding domain"/>
    <property type="match status" value="2"/>
</dbReference>
<name>A0ABX0H7C4_9BACT</name>
<dbReference type="InterPro" id="IPR036188">
    <property type="entry name" value="FAD/NAD-bd_sf"/>
</dbReference>
<protein>
    <submittedName>
        <fullName evidence="6">FAD-dependent oxidoreductase</fullName>
    </submittedName>
</protein>
<dbReference type="PANTHER" id="PTHR43429:SF3">
    <property type="entry name" value="NITRITE REDUCTASE [NAD(P)H]"/>
    <property type="match status" value="1"/>
</dbReference>
<evidence type="ECO:0000259" key="5">
    <source>
        <dbReference type="Pfam" id="PF07992"/>
    </source>
</evidence>